<comment type="caution">
    <text evidence="1">The sequence shown here is derived from an EMBL/GenBank/DDBJ whole genome shotgun (WGS) entry which is preliminary data.</text>
</comment>
<sequence>MTIGEHLSEKWHKFCDDRLECAFDFHLPLPGEFIVVEIDPNAILCKINNPEAPKLVNDIQQFPYKKYCAIVYKYLTALAPTQTWWHSCLLLVLCSTSTGSVHDSINMEDVLKRDPSTLRDCEWIVVPSRLCTPAMRSLRYEVSTTRITPETLEEIFTKAISNKHEGGIVLCQSGKFGDEGSTSTLDTLVPGTGSSSTILVPECGDDKHSVPISVDHDELAQIRKVARPAQKHWLLWPHLGYDLNAHGPVSSGSHFLAEHSSTLRLLDDHWLTIPQISGIVAKAEEVLCPPGPRPGLTFEGIRYRHHYMKSKESHIVVISADRMDSRRFTAIIIPGNSECCISKSDAHIDRICSDYTMSSSKKLRTFLSSLTSVSKSRAKKDMHGVTDFVEWSMQNTVLL</sequence>
<name>A0ACB8TZ81_9APHY</name>
<organism evidence="1 2">
    <name type="scientific">Irpex rosettiformis</name>
    <dbReference type="NCBI Taxonomy" id="378272"/>
    <lineage>
        <taxon>Eukaryota</taxon>
        <taxon>Fungi</taxon>
        <taxon>Dikarya</taxon>
        <taxon>Basidiomycota</taxon>
        <taxon>Agaricomycotina</taxon>
        <taxon>Agaricomycetes</taxon>
        <taxon>Polyporales</taxon>
        <taxon>Irpicaceae</taxon>
        <taxon>Irpex</taxon>
    </lineage>
</organism>
<accession>A0ACB8TZ81</accession>
<keyword evidence="2" id="KW-1185">Reference proteome</keyword>
<dbReference type="Proteomes" id="UP001055072">
    <property type="component" value="Unassembled WGS sequence"/>
</dbReference>
<evidence type="ECO:0000313" key="1">
    <source>
        <dbReference type="EMBL" id="KAI0087387.1"/>
    </source>
</evidence>
<reference evidence="1" key="1">
    <citation type="journal article" date="2021" name="Environ. Microbiol.">
        <title>Gene family expansions and transcriptome signatures uncover fungal adaptations to wood decay.</title>
        <authorList>
            <person name="Hage H."/>
            <person name="Miyauchi S."/>
            <person name="Viragh M."/>
            <person name="Drula E."/>
            <person name="Min B."/>
            <person name="Chaduli D."/>
            <person name="Navarro D."/>
            <person name="Favel A."/>
            <person name="Norest M."/>
            <person name="Lesage-Meessen L."/>
            <person name="Balint B."/>
            <person name="Merenyi Z."/>
            <person name="de Eugenio L."/>
            <person name="Morin E."/>
            <person name="Martinez A.T."/>
            <person name="Baldrian P."/>
            <person name="Stursova M."/>
            <person name="Martinez M.J."/>
            <person name="Novotny C."/>
            <person name="Magnuson J.K."/>
            <person name="Spatafora J.W."/>
            <person name="Maurice S."/>
            <person name="Pangilinan J."/>
            <person name="Andreopoulos W."/>
            <person name="LaButti K."/>
            <person name="Hundley H."/>
            <person name="Na H."/>
            <person name="Kuo A."/>
            <person name="Barry K."/>
            <person name="Lipzen A."/>
            <person name="Henrissat B."/>
            <person name="Riley R."/>
            <person name="Ahrendt S."/>
            <person name="Nagy L.G."/>
            <person name="Grigoriev I.V."/>
            <person name="Martin F."/>
            <person name="Rosso M.N."/>
        </authorList>
    </citation>
    <scope>NUCLEOTIDE SEQUENCE</scope>
    <source>
        <strain evidence="1">CBS 384.51</strain>
    </source>
</reference>
<proteinExistence type="predicted"/>
<gene>
    <name evidence="1" type="ORF">BDY19DRAFT_955511</name>
</gene>
<protein>
    <submittedName>
        <fullName evidence="1">Uncharacterized protein</fullName>
    </submittedName>
</protein>
<evidence type="ECO:0000313" key="2">
    <source>
        <dbReference type="Proteomes" id="UP001055072"/>
    </source>
</evidence>
<dbReference type="EMBL" id="MU274918">
    <property type="protein sequence ID" value="KAI0087387.1"/>
    <property type="molecule type" value="Genomic_DNA"/>
</dbReference>